<sequence>MFKLQKENVIKIVDSSLKLDQLIKQGFALVQAPADFVAEKEELFDKVHETEPEVKKTNTSSKIKK</sequence>
<gene>
    <name evidence="1" type="ORF">DesyoDRAFT_3139</name>
</gene>
<name>H5Y569_9FIRM</name>
<dbReference type="AlphaFoldDB" id="H5Y569"/>
<dbReference type="RefSeq" id="WP_007784445.1">
    <property type="nucleotide sequence ID" value="NZ_CM001441.1"/>
</dbReference>
<proteinExistence type="predicted"/>
<dbReference type="EMBL" id="CM001441">
    <property type="protein sequence ID" value="EHQ90173.1"/>
    <property type="molecule type" value="Genomic_DNA"/>
</dbReference>
<accession>H5Y569</accession>
<dbReference type="HOGENOM" id="CLU_2842711_0_0_9"/>
<dbReference type="OrthoDB" id="29425at186807"/>
<keyword evidence="2" id="KW-1185">Reference proteome</keyword>
<protein>
    <submittedName>
        <fullName evidence="1">Uncharacterized protein</fullName>
    </submittedName>
</protein>
<dbReference type="STRING" id="768710.DesyoDRAFT_3139"/>
<evidence type="ECO:0000313" key="2">
    <source>
        <dbReference type="Proteomes" id="UP000005104"/>
    </source>
</evidence>
<organism evidence="1 2">
    <name type="scientific">Desulfosporosinus youngiae DSM 17734</name>
    <dbReference type="NCBI Taxonomy" id="768710"/>
    <lineage>
        <taxon>Bacteria</taxon>
        <taxon>Bacillati</taxon>
        <taxon>Bacillota</taxon>
        <taxon>Clostridia</taxon>
        <taxon>Eubacteriales</taxon>
        <taxon>Desulfitobacteriaceae</taxon>
        <taxon>Desulfosporosinus</taxon>
    </lineage>
</organism>
<reference evidence="1 2" key="1">
    <citation type="submission" date="2011-11" db="EMBL/GenBank/DDBJ databases">
        <title>The Noncontiguous Finished genome of Desulfosporosinus youngiae DSM 17734.</title>
        <authorList>
            <consortium name="US DOE Joint Genome Institute (JGI-PGF)"/>
            <person name="Lucas S."/>
            <person name="Han J."/>
            <person name="Lapidus A."/>
            <person name="Cheng J.-F."/>
            <person name="Goodwin L."/>
            <person name="Pitluck S."/>
            <person name="Peters L."/>
            <person name="Ovchinnikova G."/>
            <person name="Lu M."/>
            <person name="Land M.L."/>
            <person name="Hauser L."/>
            <person name="Pester M."/>
            <person name="Spring S."/>
            <person name="Ollivier B."/>
            <person name="Rattei T."/>
            <person name="Klenk H.-P."/>
            <person name="Wagner M."/>
            <person name="Loy A."/>
            <person name="Woyke T.J."/>
        </authorList>
    </citation>
    <scope>NUCLEOTIDE SEQUENCE [LARGE SCALE GENOMIC DNA]</scope>
    <source>
        <strain evidence="1 2">DSM 17734</strain>
    </source>
</reference>
<dbReference type="Proteomes" id="UP000005104">
    <property type="component" value="Chromosome"/>
</dbReference>
<evidence type="ECO:0000313" key="1">
    <source>
        <dbReference type="EMBL" id="EHQ90173.1"/>
    </source>
</evidence>